<organism evidence="2 3">
    <name type="scientific">Mycobacterium riyadhense</name>
    <dbReference type="NCBI Taxonomy" id="486698"/>
    <lineage>
        <taxon>Bacteria</taxon>
        <taxon>Bacillati</taxon>
        <taxon>Actinomycetota</taxon>
        <taxon>Actinomycetes</taxon>
        <taxon>Mycobacteriales</taxon>
        <taxon>Mycobacteriaceae</taxon>
        <taxon>Mycobacterium</taxon>
    </lineage>
</organism>
<dbReference type="AlphaFoldDB" id="A0A1X2BXG0"/>
<feature type="domain" description="SnoaL-like" evidence="1">
    <location>
        <begin position="50"/>
        <end position="136"/>
    </location>
</feature>
<dbReference type="Gene3D" id="3.10.450.50">
    <property type="match status" value="1"/>
</dbReference>
<comment type="caution">
    <text evidence="2">The sequence shown here is derived from an EMBL/GenBank/DDBJ whole genome shotgun (WGS) entry which is preliminary data.</text>
</comment>
<keyword evidence="3" id="KW-1185">Reference proteome</keyword>
<sequence>MIFPTPLQVPASRRIHPDMLGEMLYRWFVRKRALALWDRLSDQRIDEIPIANDVHFVYLGDHPLATELHGADEMRRWLRNVFFRRLPGLRFEVEEMLIEGGPWSTRIATRYAARRDGKLVYRGVQFTRTAWGKLVEERVLPDAKALSAALD</sequence>
<dbReference type="Pfam" id="PF12680">
    <property type="entry name" value="SnoaL_2"/>
    <property type="match status" value="1"/>
</dbReference>
<evidence type="ECO:0000313" key="2">
    <source>
        <dbReference type="EMBL" id="ORW68357.1"/>
    </source>
</evidence>
<dbReference type="STRING" id="486698.AWC22_26790"/>
<dbReference type="Proteomes" id="UP000193087">
    <property type="component" value="Unassembled WGS sequence"/>
</dbReference>
<dbReference type="RefSeq" id="WP_085252153.1">
    <property type="nucleotide sequence ID" value="NZ_CAJMWI010000001.1"/>
</dbReference>
<dbReference type="GeneID" id="93492724"/>
<dbReference type="InterPro" id="IPR032710">
    <property type="entry name" value="NTF2-like_dom_sf"/>
</dbReference>
<dbReference type="EMBL" id="LQPQ01000176">
    <property type="protein sequence ID" value="ORW68357.1"/>
    <property type="molecule type" value="Genomic_DNA"/>
</dbReference>
<dbReference type="SUPFAM" id="SSF54427">
    <property type="entry name" value="NTF2-like"/>
    <property type="match status" value="1"/>
</dbReference>
<protein>
    <recommendedName>
        <fullName evidence="1">SnoaL-like domain-containing protein</fullName>
    </recommendedName>
</protein>
<dbReference type="OrthoDB" id="2988503at2"/>
<gene>
    <name evidence="2" type="ORF">AWC22_26790</name>
</gene>
<evidence type="ECO:0000313" key="3">
    <source>
        <dbReference type="Proteomes" id="UP000193087"/>
    </source>
</evidence>
<name>A0A1X2BXG0_9MYCO</name>
<dbReference type="InterPro" id="IPR037401">
    <property type="entry name" value="SnoaL-like"/>
</dbReference>
<accession>A0A1X2BXG0</accession>
<proteinExistence type="predicted"/>
<evidence type="ECO:0000259" key="1">
    <source>
        <dbReference type="Pfam" id="PF12680"/>
    </source>
</evidence>
<reference evidence="2 3" key="1">
    <citation type="submission" date="2016-01" db="EMBL/GenBank/DDBJ databases">
        <title>The new phylogeny of the genus Mycobacterium.</title>
        <authorList>
            <person name="Tarcisio F."/>
            <person name="Conor M."/>
            <person name="Antonella G."/>
            <person name="Elisabetta G."/>
            <person name="Giulia F.S."/>
            <person name="Sara T."/>
            <person name="Anna F."/>
            <person name="Clotilde B."/>
            <person name="Roberto B."/>
            <person name="Veronica D.S."/>
            <person name="Fabio R."/>
            <person name="Monica P."/>
            <person name="Olivier J."/>
            <person name="Enrico T."/>
            <person name="Nicola S."/>
        </authorList>
    </citation>
    <scope>NUCLEOTIDE SEQUENCE [LARGE SCALE GENOMIC DNA]</scope>
    <source>
        <strain evidence="2 3">DSM 45176</strain>
    </source>
</reference>